<organism evidence="4 5">
    <name type="scientific">Shewanella intestini</name>
    <dbReference type="NCBI Taxonomy" id="2017544"/>
    <lineage>
        <taxon>Bacteria</taxon>
        <taxon>Pseudomonadati</taxon>
        <taxon>Pseudomonadota</taxon>
        <taxon>Gammaproteobacteria</taxon>
        <taxon>Alteromonadales</taxon>
        <taxon>Shewanellaceae</taxon>
        <taxon>Shewanella</taxon>
    </lineage>
</organism>
<proteinExistence type="inferred from homology"/>
<dbReference type="PROSITE" id="PS51127">
    <property type="entry name" value="BIG1"/>
    <property type="match status" value="1"/>
</dbReference>
<feature type="domain" description="Big-1" evidence="3">
    <location>
        <begin position="160"/>
        <end position="255"/>
    </location>
</feature>
<dbReference type="SUPFAM" id="SSF49373">
    <property type="entry name" value="Invasin/intimin cell-adhesion fragments"/>
    <property type="match status" value="3"/>
</dbReference>
<evidence type="ECO:0000313" key="4">
    <source>
        <dbReference type="EMBL" id="MBR9728762.1"/>
    </source>
</evidence>
<dbReference type="InterPro" id="IPR013783">
    <property type="entry name" value="Ig-like_fold"/>
</dbReference>
<keyword evidence="2" id="KW-0732">Signal</keyword>
<dbReference type="PROSITE" id="PS51257">
    <property type="entry name" value="PROKAR_LIPOPROTEIN"/>
    <property type="match status" value="1"/>
</dbReference>
<accession>A0ABS5I415</accession>
<comment type="caution">
    <text evidence="4">The sequence shown here is derived from an EMBL/GenBank/DDBJ whole genome shotgun (WGS) entry which is preliminary data.</text>
</comment>
<evidence type="ECO:0000256" key="1">
    <source>
        <dbReference type="ARBA" id="ARBA00010116"/>
    </source>
</evidence>
<evidence type="ECO:0000256" key="2">
    <source>
        <dbReference type="SAM" id="SignalP"/>
    </source>
</evidence>
<dbReference type="RefSeq" id="WP_153665037.1">
    <property type="nucleotide sequence ID" value="NZ_JAAIKR010000012.1"/>
</dbReference>
<protein>
    <recommendedName>
        <fullName evidence="3">Big-1 domain-containing protein</fullName>
    </recommendedName>
</protein>
<dbReference type="EMBL" id="JAAIKR010000012">
    <property type="protein sequence ID" value="MBR9728762.1"/>
    <property type="molecule type" value="Genomic_DNA"/>
</dbReference>
<dbReference type="Proteomes" id="UP000811844">
    <property type="component" value="Unassembled WGS sequence"/>
</dbReference>
<feature type="signal peptide" evidence="2">
    <location>
        <begin position="1"/>
        <end position="20"/>
    </location>
</feature>
<dbReference type="Gene3D" id="2.60.40.10">
    <property type="entry name" value="Immunoglobulins"/>
    <property type="match status" value="3"/>
</dbReference>
<keyword evidence="5" id="KW-1185">Reference proteome</keyword>
<feature type="chain" id="PRO_5047094348" description="Big-1 domain-containing protein" evidence="2">
    <location>
        <begin position="21"/>
        <end position="832"/>
    </location>
</feature>
<evidence type="ECO:0000259" key="3">
    <source>
        <dbReference type="PROSITE" id="PS51127"/>
    </source>
</evidence>
<reference evidence="4 5" key="1">
    <citation type="submission" date="2020-02" db="EMBL/GenBank/DDBJ databases">
        <title>Shewanella WXL01 sp. nov., a marine bacterium isolated from green algae in Luhuitou Fringing Reef (Northern South China Sea).</title>
        <authorList>
            <person name="Wang X."/>
        </authorList>
    </citation>
    <scope>NUCLEOTIDE SEQUENCE [LARGE SCALE GENOMIC DNA]</scope>
    <source>
        <strain evidence="4 5">MCCC 1A01895</strain>
    </source>
</reference>
<name>A0ABS5I415_9GAMM</name>
<dbReference type="InterPro" id="IPR008964">
    <property type="entry name" value="Invasin/intimin_cell_adhesion"/>
</dbReference>
<comment type="similarity">
    <text evidence="1">Belongs to the intimin/invasin family.</text>
</comment>
<sequence length="832" mass="86731">MRLKSILKTLPLTIASLFLAAGCNGPSDDSTATIPENATYAVALSYHAFVNGQCDSATEQREFATNERFCAVANVTADNTDVANILVDFSSDNADIAPSTTLTDSNGNATAIVSAPNQTAIAGTLTASHTPSSGDAVTDSRTYEFKATEALPPATNYTLTTSITNATGVVTRFKVDESVQLQAQFVDANNQGVADQLVTFQAGSANLTPATSLTDDQGMASVPYTATESDLGATTLVATIDYQNETFSGSSFYEVRAADEAIPEGTLKIGHFTSDNTFVEGELGTTLSADSNGGYTISAGGSFGITATIVTDDNNGTITRLQTPATVSFSSDCSSNNLASLDSPVTTLSGTASSTFSDTTCSGNSERNDQITATATIGNINLNANLDFTLSRQTLSNLSFVSAEPTQIRIKGAGGTGSTESSLVTFLVTSANGQPAAQQTVDFTLDTVIGGLSFANGKETDQSITNAQGIASVRVQSGTVPTPVRVVATATDPDTNETVSSQSEQLTVNTGLPQQLGFTISPSVFNPEADRYNGEDVEVSVYASDSFGNPAPDDTTINFTAEGGQIQPSCLTLGGTCSVIWTSTDPRVSDHRVTILAYALGHETFFDTDGDSMFTDADGNAIANACLDNAGNAIECAGNGMDVETYHPNGFSDLADAYRDDNESGSHDSGEPFFNTSGVSSYQDADSLFNGPQCDGALCGQAQANKTYIRSAFVLTMSGSSADFTLKQDNRPINDVNTDITDIAANSSTSFQVRLTDDANQMLPNGTTVDITASEGQLVYDNFVVGNATREGGSNVMFSLKHNGTSGVSNITIRTVTPKGINSTFNFNVTLL</sequence>
<evidence type="ECO:0000313" key="5">
    <source>
        <dbReference type="Proteomes" id="UP000811844"/>
    </source>
</evidence>
<gene>
    <name evidence="4" type="ORF">G3R48_12320</name>
</gene>
<dbReference type="InterPro" id="IPR003344">
    <property type="entry name" value="Big_1_dom"/>
</dbReference>